<feature type="transmembrane region" description="Helical" evidence="7">
    <location>
        <begin position="197"/>
        <end position="215"/>
    </location>
</feature>
<keyword evidence="6 7" id="KW-0472">Membrane</keyword>
<dbReference type="InterPro" id="IPR027417">
    <property type="entry name" value="P-loop_NTPase"/>
</dbReference>
<feature type="transmembrane region" description="Helical" evidence="7">
    <location>
        <begin position="12"/>
        <end position="39"/>
    </location>
</feature>
<evidence type="ECO:0000256" key="2">
    <source>
        <dbReference type="ARBA" id="ARBA00022692"/>
    </source>
</evidence>
<dbReference type="AlphaFoldDB" id="A0A081RSP0"/>
<dbReference type="InterPro" id="IPR011527">
    <property type="entry name" value="ABC1_TM_dom"/>
</dbReference>
<dbReference type="Proteomes" id="UP000028002">
    <property type="component" value="Unassembled WGS sequence"/>
</dbReference>
<reference evidence="10 11" key="1">
    <citation type="submission" date="2014-03" db="EMBL/GenBank/DDBJ databases">
        <title>Draft Genome of Photorhabdus temperata Meg1.</title>
        <authorList>
            <person name="Hurst S.G.IV."/>
            <person name="Morris K."/>
            <person name="Thomas K."/>
            <person name="Tisa L.S."/>
        </authorList>
    </citation>
    <scope>NUCLEOTIDE SEQUENCE [LARGE SCALE GENOMIC DNA]</scope>
    <source>
        <strain evidence="10 11">Meg1</strain>
    </source>
</reference>
<evidence type="ECO:0000259" key="8">
    <source>
        <dbReference type="PROSITE" id="PS50893"/>
    </source>
</evidence>
<evidence type="ECO:0000256" key="1">
    <source>
        <dbReference type="ARBA" id="ARBA00004651"/>
    </source>
</evidence>
<evidence type="ECO:0000256" key="3">
    <source>
        <dbReference type="ARBA" id="ARBA00022741"/>
    </source>
</evidence>
<keyword evidence="4" id="KW-0067">ATP-binding</keyword>
<evidence type="ECO:0000256" key="5">
    <source>
        <dbReference type="ARBA" id="ARBA00022989"/>
    </source>
</evidence>
<dbReference type="Pfam" id="PF00005">
    <property type="entry name" value="ABC_tran"/>
    <property type="match status" value="1"/>
</dbReference>
<proteinExistence type="predicted"/>
<dbReference type="SMART" id="SM00382">
    <property type="entry name" value="AAA"/>
    <property type="match status" value="1"/>
</dbReference>
<dbReference type="InterPro" id="IPR003593">
    <property type="entry name" value="AAA+_ATPase"/>
</dbReference>
<feature type="transmembrane region" description="Helical" evidence="7">
    <location>
        <begin position="62"/>
        <end position="83"/>
    </location>
</feature>
<keyword evidence="5 7" id="KW-1133">Transmembrane helix</keyword>
<dbReference type="InterPro" id="IPR039421">
    <property type="entry name" value="Type_1_exporter"/>
</dbReference>
<feature type="domain" description="ABC transmembrane type-1" evidence="9">
    <location>
        <begin position="137"/>
        <end position="309"/>
    </location>
</feature>
<dbReference type="RefSeq" id="WP_023043633.1">
    <property type="nucleotide sequence ID" value="NZ_CAWLUD010000073.1"/>
</dbReference>
<evidence type="ECO:0000256" key="6">
    <source>
        <dbReference type="ARBA" id="ARBA00023136"/>
    </source>
</evidence>
<comment type="caution">
    <text evidence="10">The sequence shown here is derived from an EMBL/GenBank/DDBJ whole genome shotgun (WGS) entry which is preliminary data.</text>
</comment>
<dbReference type="Gene3D" id="3.40.50.300">
    <property type="entry name" value="P-loop containing nucleotide triphosphate hydrolases"/>
    <property type="match status" value="1"/>
</dbReference>
<dbReference type="Gene3D" id="1.20.1560.10">
    <property type="entry name" value="ABC transporter type 1, transmembrane domain"/>
    <property type="match status" value="1"/>
</dbReference>
<evidence type="ECO:0000256" key="4">
    <source>
        <dbReference type="ARBA" id="ARBA00022840"/>
    </source>
</evidence>
<feature type="transmembrane region" description="Helical" evidence="7">
    <location>
        <begin position="288"/>
        <end position="311"/>
    </location>
</feature>
<dbReference type="SUPFAM" id="SSF90123">
    <property type="entry name" value="ABC transporter transmembrane region"/>
    <property type="match status" value="1"/>
</dbReference>
<dbReference type="InterPro" id="IPR003439">
    <property type="entry name" value="ABC_transporter-like_ATP-bd"/>
</dbReference>
<dbReference type="GO" id="GO:0015421">
    <property type="term" value="F:ABC-type oligopeptide transporter activity"/>
    <property type="evidence" value="ECO:0007669"/>
    <property type="project" value="TreeGrafter"/>
</dbReference>
<evidence type="ECO:0000313" key="11">
    <source>
        <dbReference type="Proteomes" id="UP000028002"/>
    </source>
</evidence>
<dbReference type="GO" id="GO:0005524">
    <property type="term" value="F:ATP binding"/>
    <property type="evidence" value="ECO:0007669"/>
    <property type="project" value="UniProtKB-KW"/>
</dbReference>
<dbReference type="PANTHER" id="PTHR43394">
    <property type="entry name" value="ATP-DEPENDENT PERMEASE MDL1, MITOCHONDRIAL"/>
    <property type="match status" value="1"/>
</dbReference>
<dbReference type="GO" id="GO:0005886">
    <property type="term" value="C:plasma membrane"/>
    <property type="evidence" value="ECO:0007669"/>
    <property type="project" value="UniProtKB-SubCell"/>
</dbReference>
<feature type="domain" description="ABC transporter" evidence="8">
    <location>
        <begin position="344"/>
        <end position="579"/>
    </location>
</feature>
<dbReference type="SUPFAM" id="SSF52540">
    <property type="entry name" value="P-loop containing nucleoside triphosphate hydrolases"/>
    <property type="match status" value="1"/>
</dbReference>
<sequence>MKNYQEKVSIFFYSLAILYKTMPVYFFIFLFLILIQAVLPTMGVVLSIDIINRINDRFFDDLYIMVSFWMLSLILPGIITPFVTTIQTMMNQRASYAIQVKIMTLTANITDLKIMEQPEVHNTFDVLSKEASYKPLSFLISLIDCLKGSITLISLSIVLASLSWWLPFALLLPIIPVTLSLTKAQIDVFETMLGKGLASRLIIYYLSVMLNIHLIKEIKMYGLSAFFMGKHEKEFKNLEKELNHVRKKQLYIPQLWNAVYLVASILSMYWIVSNIIKGEISLGGMVGIIQSISLFCASCQWLVFSFSNLGVSQLFFYRLKEIENLASNQEYKYVLSAMPEDRTIKFENVSFSYNDTDKILSNINLTLYPNDNIAIVGENGSGKSTLIKLLCRLYKPTEGVITMGGVDISTIDINVWYKEFSVLFQDFGKYNLSISENVTIGNSEQSNNEARFIKACEDAGFELNCYPSANHMLGREFYGNDLSGGQWQRLSLARAFFSGGSIIIFDEPTSAIDPKAEAYLFDKFYELSKGQTSIMITHRLGGLKHVNRIIVLASGELVEDGNPEELLKKEGYYSYLYNTQKKQYY</sequence>
<dbReference type="CDD" id="cd03228">
    <property type="entry name" value="ABCC_MRP_Like"/>
    <property type="match status" value="1"/>
</dbReference>
<dbReference type="PROSITE" id="PS50929">
    <property type="entry name" value="ABC_TM1F"/>
    <property type="match status" value="1"/>
</dbReference>
<dbReference type="PATRIC" id="fig|1393735.3.peg.3796"/>
<gene>
    <name evidence="10" type="ORF">MEG1DRAFT_03712</name>
</gene>
<keyword evidence="2 7" id="KW-0812">Transmembrane</keyword>
<keyword evidence="3" id="KW-0547">Nucleotide-binding</keyword>
<evidence type="ECO:0000259" key="9">
    <source>
        <dbReference type="PROSITE" id="PS50929"/>
    </source>
</evidence>
<dbReference type="PROSITE" id="PS00211">
    <property type="entry name" value="ABC_TRANSPORTER_1"/>
    <property type="match status" value="1"/>
</dbReference>
<dbReference type="PROSITE" id="PS50893">
    <property type="entry name" value="ABC_TRANSPORTER_2"/>
    <property type="match status" value="1"/>
</dbReference>
<feature type="transmembrane region" description="Helical" evidence="7">
    <location>
        <begin position="152"/>
        <end position="177"/>
    </location>
</feature>
<accession>A0A081RSP0</accession>
<dbReference type="InterPro" id="IPR036640">
    <property type="entry name" value="ABC1_TM_sf"/>
</dbReference>
<feature type="transmembrane region" description="Helical" evidence="7">
    <location>
        <begin position="255"/>
        <end position="276"/>
    </location>
</feature>
<dbReference type="PANTHER" id="PTHR43394:SF1">
    <property type="entry name" value="ATP-BINDING CASSETTE SUB-FAMILY B MEMBER 10, MITOCHONDRIAL"/>
    <property type="match status" value="1"/>
</dbReference>
<comment type="subcellular location">
    <subcellularLocation>
        <location evidence="1">Cell membrane</location>
        <topology evidence="1">Multi-pass membrane protein</topology>
    </subcellularLocation>
</comment>
<dbReference type="InterPro" id="IPR017871">
    <property type="entry name" value="ABC_transporter-like_CS"/>
</dbReference>
<dbReference type="GO" id="GO:0016887">
    <property type="term" value="F:ATP hydrolysis activity"/>
    <property type="evidence" value="ECO:0007669"/>
    <property type="project" value="InterPro"/>
</dbReference>
<name>A0A081RSP0_PHOTE</name>
<organism evidence="10 11">
    <name type="scientific">Photorhabdus temperata subsp. temperata Meg1</name>
    <dbReference type="NCBI Taxonomy" id="1393735"/>
    <lineage>
        <taxon>Bacteria</taxon>
        <taxon>Pseudomonadati</taxon>
        <taxon>Pseudomonadota</taxon>
        <taxon>Gammaproteobacteria</taxon>
        <taxon>Enterobacterales</taxon>
        <taxon>Morganellaceae</taxon>
        <taxon>Photorhabdus</taxon>
    </lineage>
</organism>
<protein>
    <submittedName>
        <fullName evidence="10">ABC-type multidrug transport system, ATPase and permease component</fullName>
    </submittedName>
</protein>
<dbReference type="EMBL" id="JGVH01000073">
    <property type="protein sequence ID" value="KER01693.1"/>
    <property type="molecule type" value="Genomic_DNA"/>
</dbReference>
<evidence type="ECO:0000313" key="10">
    <source>
        <dbReference type="EMBL" id="KER01693.1"/>
    </source>
</evidence>
<evidence type="ECO:0000256" key="7">
    <source>
        <dbReference type="SAM" id="Phobius"/>
    </source>
</evidence>